<dbReference type="GO" id="GO:0005524">
    <property type="term" value="F:ATP binding"/>
    <property type="evidence" value="ECO:0007669"/>
    <property type="project" value="UniProtKB-KW"/>
</dbReference>
<dbReference type="CDD" id="cd00054">
    <property type="entry name" value="EGF_CA"/>
    <property type="match status" value="1"/>
</dbReference>
<organism evidence="17 18">
    <name type="scientific">Brassica oleracea var. oleracea</name>
    <dbReference type="NCBI Taxonomy" id="109376"/>
    <lineage>
        <taxon>Eukaryota</taxon>
        <taxon>Viridiplantae</taxon>
        <taxon>Streptophyta</taxon>
        <taxon>Embryophyta</taxon>
        <taxon>Tracheophyta</taxon>
        <taxon>Spermatophyta</taxon>
        <taxon>Magnoliopsida</taxon>
        <taxon>eudicotyledons</taxon>
        <taxon>Gunneridae</taxon>
        <taxon>Pentapetalae</taxon>
        <taxon>rosids</taxon>
        <taxon>malvids</taxon>
        <taxon>Brassicales</taxon>
        <taxon>Brassicaceae</taxon>
        <taxon>Brassiceae</taxon>
        <taxon>Brassica</taxon>
    </lineage>
</organism>
<dbReference type="Pfam" id="PF00069">
    <property type="entry name" value="Pkinase"/>
    <property type="match status" value="1"/>
</dbReference>
<evidence type="ECO:0000256" key="5">
    <source>
        <dbReference type="ARBA" id="ARBA00022692"/>
    </source>
</evidence>
<evidence type="ECO:0000256" key="1">
    <source>
        <dbReference type="ARBA" id="ARBA00004479"/>
    </source>
</evidence>
<keyword evidence="8" id="KW-0418">Kinase</keyword>
<comment type="subcellular location">
    <subcellularLocation>
        <location evidence="1">Membrane</location>
        <topology evidence="1">Single-pass type I membrane protein</topology>
    </subcellularLocation>
</comment>
<keyword evidence="3" id="KW-0245">EGF-like domain</keyword>
<evidence type="ECO:0000256" key="10">
    <source>
        <dbReference type="ARBA" id="ARBA00022989"/>
    </source>
</evidence>
<evidence type="ECO:0000256" key="7">
    <source>
        <dbReference type="ARBA" id="ARBA00022741"/>
    </source>
</evidence>
<proteinExistence type="predicted"/>
<keyword evidence="9" id="KW-0067">ATP-binding</keyword>
<dbReference type="Pfam" id="PF12662">
    <property type="entry name" value="cEGF"/>
    <property type="match status" value="1"/>
</dbReference>
<keyword evidence="4" id="KW-0808">Transferase</keyword>
<dbReference type="InterPro" id="IPR026823">
    <property type="entry name" value="cEGF"/>
</dbReference>
<evidence type="ECO:0000313" key="17">
    <source>
        <dbReference type="EnsemblPlants" id="Bo1g011590.1"/>
    </source>
</evidence>
<evidence type="ECO:0000256" key="6">
    <source>
        <dbReference type="ARBA" id="ARBA00022729"/>
    </source>
</evidence>
<dbReference type="InterPro" id="IPR045274">
    <property type="entry name" value="WAK-like"/>
</dbReference>
<name>A0A0D3A2Y4_BRAOL</name>
<sequence>MLLLQALVKVSAEVSQYHKGCYLEKSYEIKCLSSTTSGKLAPFLSINDNKEVMSISLPEPNIVGCNLTSNTSNYQSSNSVPFLKNTRCLTNSQNYIYGECAVYKEDVKECNGNGCCKVGLREHQQAIGIRIESNDSTTTREEKYRVAFLTVESYTFSNATNPQELFEKGYARLSLGWVIQTKNHSFVSSLSCDNRDIYENTTVAVGSQRKCICVKSTNAKISYAHCSCKRGYTGNAYDPHGCQDVNECKTEHISCGGMNTCVNTQGGHHCAGDKKKAILIGALSYLHSSASSPIYHRDIKSTNILLDEKHRAKVADFGTSRSITIDQTHWTTVVSGTVGYVDPEYYQSSQFTDKSDVYSFGVVLAELITGDKPVVTIQNTRETISLAEHFRHAVKEKRFSDITDARIKDDCKPEQVMAVANLAVKCLSSKGNKRPNMREVFTELERISASLEDSHVQVMIDEAEEDEEEEVRIMINRGDSLSVGLTAPAFSIVASPSSSDAESLFPRPTW</sequence>
<evidence type="ECO:0000256" key="11">
    <source>
        <dbReference type="ARBA" id="ARBA00023136"/>
    </source>
</evidence>
<protein>
    <recommendedName>
        <fullName evidence="16">Protein kinase domain-containing protein</fullName>
    </recommendedName>
</protein>
<evidence type="ECO:0000256" key="13">
    <source>
        <dbReference type="ARBA" id="ARBA00023180"/>
    </source>
</evidence>
<dbReference type="PANTHER" id="PTHR27005">
    <property type="entry name" value="WALL-ASSOCIATED RECEPTOR KINASE-LIKE 21"/>
    <property type="match status" value="1"/>
</dbReference>
<dbReference type="SUPFAM" id="SSF56112">
    <property type="entry name" value="Protein kinase-like (PK-like)"/>
    <property type="match status" value="1"/>
</dbReference>
<keyword evidence="11" id="KW-0472">Membrane</keyword>
<keyword evidence="7" id="KW-0547">Nucleotide-binding</keyword>
<evidence type="ECO:0000256" key="3">
    <source>
        <dbReference type="ARBA" id="ARBA00022536"/>
    </source>
</evidence>
<keyword evidence="6" id="KW-0732">Signal</keyword>
<evidence type="ECO:0000256" key="12">
    <source>
        <dbReference type="ARBA" id="ARBA00023157"/>
    </source>
</evidence>
<keyword evidence="13" id="KW-0325">Glycoprotein</keyword>
<comment type="catalytic activity">
    <reaction evidence="14">
        <text>L-seryl-[protein] + ATP = O-phospho-L-seryl-[protein] + ADP + H(+)</text>
        <dbReference type="Rhea" id="RHEA:17989"/>
        <dbReference type="Rhea" id="RHEA-COMP:9863"/>
        <dbReference type="Rhea" id="RHEA-COMP:11604"/>
        <dbReference type="ChEBI" id="CHEBI:15378"/>
        <dbReference type="ChEBI" id="CHEBI:29999"/>
        <dbReference type="ChEBI" id="CHEBI:30616"/>
        <dbReference type="ChEBI" id="CHEBI:83421"/>
        <dbReference type="ChEBI" id="CHEBI:456216"/>
    </reaction>
</comment>
<reference evidence="17" key="2">
    <citation type="submission" date="2015-03" db="UniProtKB">
        <authorList>
            <consortium name="EnsemblPlants"/>
        </authorList>
    </citation>
    <scope>IDENTIFICATION</scope>
</reference>
<dbReference type="PANTHER" id="PTHR27005:SF542">
    <property type="entry name" value="PROTEIN KINASE DOMAIN-CONTAINING PROTEIN"/>
    <property type="match status" value="1"/>
</dbReference>
<dbReference type="AlphaFoldDB" id="A0A0D3A2Y4"/>
<dbReference type="InterPro" id="IPR000719">
    <property type="entry name" value="Prot_kinase_dom"/>
</dbReference>
<dbReference type="PROSITE" id="PS00108">
    <property type="entry name" value="PROTEIN_KINASE_ST"/>
    <property type="match status" value="1"/>
</dbReference>
<evidence type="ECO:0000256" key="9">
    <source>
        <dbReference type="ARBA" id="ARBA00022840"/>
    </source>
</evidence>
<dbReference type="STRING" id="109376.A0A0D3A2Y4"/>
<evidence type="ECO:0000256" key="4">
    <source>
        <dbReference type="ARBA" id="ARBA00022679"/>
    </source>
</evidence>
<dbReference type="HOGENOM" id="CLU_000288_43_5_1"/>
<keyword evidence="12" id="KW-1015">Disulfide bond</keyword>
<dbReference type="Pfam" id="PF08488">
    <property type="entry name" value="WAK"/>
    <property type="match status" value="1"/>
</dbReference>
<dbReference type="Gene3D" id="1.10.510.10">
    <property type="entry name" value="Transferase(Phosphotransferase) domain 1"/>
    <property type="match status" value="1"/>
</dbReference>
<dbReference type="InterPro" id="IPR008271">
    <property type="entry name" value="Ser/Thr_kinase_AS"/>
</dbReference>
<dbReference type="GO" id="GO:0005886">
    <property type="term" value="C:plasma membrane"/>
    <property type="evidence" value="ECO:0007669"/>
    <property type="project" value="TreeGrafter"/>
</dbReference>
<dbReference type="OMA" id="IMINRGD"/>
<dbReference type="InterPro" id="IPR011009">
    <property type="entry name" value="Kinase-like_dom_sf"/>
</dbReference>
<dbReference type="FunFam" id="1.10.510.10:FF:000084">
    <property type="entry name" value="Wall-associated receptor kinase 2"/>
    <property type="match status" value="1"/>
</dbReference>
<evidence type="ECO:0000256" key="8">
    <source>
        <dbReference type="ARBA" id="ARBA00022777"/>
    </source>
</evidence>
<evidence type="ECO:0000256" key="2">
    <source>
        <dbReference type="ARBA" id="ARBA00022527"/>
    </source>
</evidence>
<keyword evidence="18" id="KW-1185">Reference proteome</keyword>
<evidence type="ECO:0000256" key="14">
    <source>
        <dbReference type="ARBA" id="ARBA00047558"/>
    </source>
</evidence>
<accession>A0A0D3A2Y4</accession>
<dbReference type="GO" id="GO:0004674">
    <property type="term" value="F:protein serine/threonine kinase activity"/>
    <property type="evidence" value="ECO:0007669"/>
    <property type="project" value="UniProtKB-KW"/>
</dbReference>
<comment type="catalytic activity">
    <reaction evidence="15">
        <text>L-threonyl-[protein] + ATP = O-phospho-L-threonyl-[protein] + ADP + H(+)</text>
        <dbReference type="Rhea" id="RHEA:46608"/>
        <dbReference type="Rhea" id="RHEA-COMP:11060"/>
        <dbReference type="Rhea" id="RHEA-COMP:11605"/>
        <dbReference type="ChEBI" id="CHEBI:15378"/>
        <dbReference type="ChEBI" id="CHEBI:30013"/>
        <dbReference type="ChEBI" id="CHEBI:30616"/>
        <dbReference type="ChEBI" id="CHEBI:61977"/>
        <dbReference type="ChEBI" id="CHEBI:456216"/>
    </reaction>
</comment>
<reference evidence="17 18" key="1">
    <citation type="journal article" date="2014" name="Genome Biol.">
        <title>Transcriptome and methylome profiling reveals relics of genome dominance in the mesopolyploid Brassica oleracea.</title>
        <authorList>
            <person name="Parkin I.A."/>
            <person name="Koh C."/>
            <person name="Tang H."/>
            <person name="Robinson S.J."/>
            <person name="Kagale S."/>
            <person name="Clarke W.E."/>
            <person name="Town C.D."/>
            <person name="Nixon J."/>
            <person name="Krishnakumar V."/>
            <person name="Bidwell S.L."/>
            <person name="Denoeud F."/>
            <person name="Belcram H."/>
            <person name="Links M.G."/>
            <person name="Just J."/>
            <person name="Clarke C."/>
            <person name="Bender T."/>
            <person name="Huebert T."/>
            <person name="Mason A.S."/>
            <person name="Pires J.C."/>
            <person name="Barker G."/>
            <person name="Moore J."/>
            <person name="Walley P.G."/>
            <person name="Manoli S."/>
            <person name="Batley J."/>
            <person name="Edwards D."/>
            <person name="Nelson M.N."/>
            <person name="Wang X."/>
            <person name="Paterson A.H."/>
            <person name="King G."/>
            <person name="Bancroft I."/>
            <person name="Chalhoub B."/>
            <person name="Sharpe A.G."/>
        </authorList>
    </citation>
    <scope>NUCLEOTIDE SEQUENCE</scope>
    <source>
        <strain evidence="17 18">cv. TO1000</strain>
    </source>
</reference>
<feature type="domain" description="Protein kinase" evidence="16">
    <location>
        <begin position="105"/>
        <end position="447"/>
    </location>
</feature>
<dbReference type="eggNOG" id="KOG1187">
    <property type="taxonomic scope" value="Eukaryota"/>
</dbReference>
<dbReference type="GO" id="GO:0007166">
    <property type="term" value="P:cell surface receptor signaling pathway"/>
    <property type="evidence" value="ECO:0007669"/>
    <property type="project" value="InterPro"/>
</dbReference>
<dbReference type="EnsemblPlants" id="Bo1g011590.1">
    <property type="protein sequence ID" value="Bo1g011590.1"/>
    <property type="gene ID" value="Bo1g011590"/>
</dbReference>
<keyword evidence="10" id="KW-1133">Transmembrane helix</keyword>
<evidence type="ECO:0000256" key="15">
    <source>
        <dbReference type="ARBA" id="ARBA00047951"/>
    </source>
</evidence>
<evidence type="ECO:0000259" key="16">
    <source>
        <dbReference type="PROSITE" id="PS50011"/>
    </source>
</evidence>
<dbReference type="InterPro" id="IPR013695">
    <property type="entry name" value="WAK"/>
</dbReference>
<evidence type="ECO:0000313" key="18">
    <source>
        <dbReference type="Proteomes" id="UP000032141"/>
    </source>
</evidence>
<keyword evidence="2" id="KW-0723">Serine/threonine-protein kinase</keyword>
<dbReference type="PROSITE" id="PS50011">
    <property type="entry name" value="PROTEIN_KINASE_DOM"/>
    <property type="match status" value="1"/>
</dbReference>
<dbReference type="Gene3D" id="2.10.25.10">
    <property type="entry name" value="Laminin"/>
    <property type="match status" value="1"/>
</dbReference>
<dbReference type="SMART" id="SM00220">
    <property type="entry name" value="S_TKc"/>
    <property type="match status" value="1"/>
</dbReference>
<dbReference type="Gramene" id="Bo1g011590.1">
    <property type="protein sequence ID" value="Bo1g011590.1"/>
    <property type="gene ID" value="Bo1g011590"/>
</dbReference>
<keyword evidence="5" id="KW-0812">Transmembrane</keyword>
<dbReference type="Proteomes" id="UP000032141">
    <property type="component" value="Chromosome C1"/>
</dbReference>